<dbReference type="EMBL" id="BMMW01000002">
    <property type="protein sequence ID" value="GGK52752.1"/>
    <property type="molecule type" value="Genomic_DNA"/>
</dbReference>
<dbReference type="AlphaFoldDB" id="A0A917V9D6"/>
<protein>
    <recommendedName>
        <fullName evidence="3">Fic family protein</fullName>
    </recommendedName>
</protein>
<proteinExistence type="predicted"/>
<dbReference type="Proteomes" id="UP000612956">
    <property type="component" value="Unassembled WGS sequence"/>
</dbReference>
<gene>
    <name evidence="1" type="ORF">GCM10011591_25630</name>
</gene>
<organism evidence="1 2">
    <name type="scientific">Nocardia camponoti</name>
    <dbReference type="NCBI Taxonomy" id="1616106"/>
    <lineage>
        <taxon>Bacteria</taxon>
        <taxon>Bacillati</taxon>
        <taxon>Actinomycetota</taxon>
        <taxon>Actinomycetes</taxon>
        <taxon>Mycobacteriales</taxon>
        <taxon>Nocardiaceae</taxon>
        <taxon>Nocardia</taxon>
    </lineage>
</organism>
<comment type="caution">
    <text evidence="1">The sequence shown here is derived from an EMBL/GenBank/DDBJ whole genome shotgun (WGS) entry which is preliminary data.</text>
</comment>
<reference evidence="1" key="2">
    <citation type="submission" date="2020-09" db="EMBL/GenBank/DDBJ databases">
        <authorList>
            <person name="Sun Q."/>
            <person name="Zhou Y."/>
        </authorList>
    </citation>
    <scope>NUCLEOTIDE SEQUENCE</scope>
    <source>
        <strain evidence="1">CGMCC 4.7278</strain>
    </source>
</reference>
<evidence type="ECO:0008006" key="3">
    <source>
        <dbReference type="Google" id="ProtNLM"/>
    </source>
</evidence>
<evidence type="ECO:0000313" key="1">
    <source>
        <dbReference type="EMBL" id="GGK52752.1"/>
    </source>
</evidence>
<evidence type="ECO:0000313" key="2">
    <source>
        <dbReference type="Proteomes" id="UP000612956"/>
    </source>
</evidence>
<name>A0A917V9D6_9NOCA</name>
<keyword evidence="2" id="KW-1185">Reference proteome</keyword>
<dbReference type="RefSeq" id="WP_188829119.1">
    <property type="nucleotide sequence ID" value="NZ_BMMW01000002.1"/>
</dbReference>
<sequence>MLPAPLLDLTAYIEPRRDRYYAGLLGVSTQGDWLSWFEFFLEVITEQAHDSLGRALRLDALRSELRGRVAKARSSALLPALIDELFRVPIISINGAKEALNVTHRSATLNLEKLVAAGILVEITRGRQRFFAAPEVLAVMSGEI</sequence>
<accession>A0A917V9D6</accession>
<dbReference type="InterPro" id="IPR036597">
    <property type="entry name" value="Fido-like_dom_sf"/>
</dbReference>
<reference evidence="1" key="1">
    <citation type="journal article" date="2014" name="Int. J. Syst. Evol. Microbiol.">
        <title>Complete genome sequence of Corynebacterium casei LMG S-19264T (=DSM 44701T), isolated from a smear-ripened cheese.</title>
        <authorList>
            <consortium name="US DOE Joint Genome Institute (JGI-PGF)"/>
            <person name="Walter F."/>
            <person name="Albersmeier A."/>
            <person name="Kalinowski J."/>
            <person name="Ruckert C."/>
        </authorList>
    </citation>
    <scope>NUCLEOTIDE SEQUENCE</scope>
    <source>
        <strain evidence="1">CGMCC 4.7278</strain>
    </source>
</reference>
<dbReference type="SUPFAM" id="SSF140931">
    <property type="entry name" value="Fic-like"/>
    <property type="match status" value="1"/>
</dbReference>